<dbReference type="RefSeq" id="WP_061280202.1">
    <property type="nucleotide sequence ID" value="NZ_BCTM01000006.1"/>
</dbReference>
<dbReference type="Gene3D" id="2.60.40.1090">
    <property type="entry name" value="Fimbrial-type adhesion domain"/>
    <property type="match status" value="1"/>
</dbReference>
<dbReference type="PANTHER" id="PTHR33420">
    <property type="entry name" value="FIMBRIAL SUBUNIT ELFA-RELATED"/>
    <property type="match status" value="1"/>
</dbReference>
<dbReference type="EMBL" id="CAADJD010000025">
    <property type="protein sequence ID" value="VFS81970.1"/>
    <property type="molecule type" value="Genomic_DNA"/>
</dbReference>
<dbReference type="InterPro" id="IPR050263">
    <property type="entry name" value="Bact_Fimbrial_Adh_Pro"/>
</dbReference>
<reference evidence="7 8" key="1">
    <citation type="submission" date="2019-03" db="EMBL/GenBank/DDBJ databases">
        <authorList>
            <consortium name="Pathogen Informatics"/>
        </authorList>
    </citation>
    <scope>NUCLEOTIDE SEQUENCE [LARGE SCALE GENOMIC DNA]</scope>
    <source>
        <strain evidence="7 8">NCTC12993</strain>
    </source>
</reference>
<protein>
    <submittedName>
        <fullName evidence="7">Putative fimbrial protein StaE</fullName>
    </submittedName>
</protein>
<keyword evidence="4" id="KW-0281">Fimbrium</keyword>
<evidence type="ECO:0000256" key="3">
    <source>
        <dbReference type="ARBA" id="ARBA00022729"/>
    </source>
</evidence>
<dbReference type="GO" id="GO:0009289">
    <property type="term" value="C:pilus"/>
    <property type="evidence" value="ECO:0007669"/>
    <property type="project" value="UniProtKB-SubCell"/>
</dbReference>
<comment type="similarity">
    <text evidence="2">Belongs to the fimbrial protein family.</text>
</comment>
<dbReference type="InterPro" id="IPR000259">
    <property type="entry name" value="Adhesion_dom_fimbrial"/>
</dbReference>
<gene>
    <name evidence="7" type="ORF">NCTC12993_06127</name>
</gene>
<keyword evidence="8" id="KW-1185">Reference proteome</keyword>
<dbReference type="AlphaFoldDB" id="A0A485C8W2"/>
<dbReference type="InterPro" id="IPR008966">
    <property type="entry name" value="Adhesion_dom_sf"/>
</dbReference>
<evidence type="ECO:0000313" key="7">
    <source>
        <dbReference type="EMBL" id="VFS81970.1"/>
    </source>
</evidence>
<feature type="domain" description="Fimbrial-type adhesion" evidence="6">
    <location>
        <begin position="38"/>
        <end position="191"/>
    </location>
</feature>
<evidence type="ECO:0000256" key="4">
    <source>
        <dbReference type="ARBA" id="ARBA00023263"/>
    </source>
</evidence>
<name>A0A485C8W2_KLUCR</name>
<dbReference type="Proteomes" id="UP000401081">
    <property type="component" value="Unassembled WGS sequence"/>
</dbReference>
<evidence type="ECO:0000256" key="2">
    <source>
        <dbReference type="ARBA" id="ARBA00006671"/>
    </source>
</evidence>
<feature type="signal peptide" evidence="5">
    <location>
        <begin position="1"/>
        <end position="31"/>
    </location>
</feature>
<evidence type="ECO:0000256" key="5">
    <source>
        <dbReference type="SAM" id="SignalP"/>
    </source>
</evidence>
<accession>A0A485C8W2</accession>
<dbReference type="GO" id="GO:0043709">
    <property type="term" value="P:cell adhesion involved in single-species biofilm formation"/>
    <property type="evidence" value="ECO:0007669"/>
    <property type="project" value="TreeGrafter"/>
</dbReference>
<dbReference type="InterPro" id="IPR036937">
    <property type="entry name" value="Adhesion_dom_fimbrial_sf"/>
</dbReference>
<dbReference type="Pfam" id="PF00419">
    <property type="entry name" value="Fimbrial"/>
    <property type="match status" value="1"/>
</dbReference>
<evidence type="ECO:0000256" key="1">
    <source>
        <dbReference type="ARBA" id="ARBA00004561"/>
    </source>
</evidence>
<feature type="chain" id="PRO_5019830297" evidence="5">
    <location>
        <begin position="32"/>
        <end position="191"/>
    </location>
</feature>
<dbReference type="SUPFAM" id="SSF49401">
    <property type="entry name" value="Bacterial adhesins"/>
    <property type="match status" value="1"/>
</dbReference>
<evidence type="ECO:0000313" key="8">
    <source>
        <dbReference type="Proteomes" id="UP000401081"/>
    </source>
</evidence>
<organism evidence="7 8">
    <name type="scientific">Kluyvera cryocrescens</name>
    <name type="common">Kluyvera citrophila</name>
    <dbReference type="NCBI Taxonomy" id="580"/>
    <lineage>
        <taxon>Bacteria</taxon>
        <taxon>Pseudomonadati</taxon>
        <taxon>Pseudomonadota</taxon>
        <taxon>Gammaproteobacteria</taxon>
        <taxon>Enterobacterales</taxon>
        <taxon>Enterobacteriaceae</taxon>
        <taxon>Kluyvera</taxon>
    </lineage>
</organism>
<evidence type="ECO:0000259" key="6">
    <source>
        <dbReference type="Pfam" id="PF00419"/>
    </source>
</evidence>
<keyword evidence="3 5" id="KW-0732">Signal</keyword>
<comment type="subcellular location">
    <subcellularLocation>
        <location evidence="1">Fimbrium</location>
    </subcellularLocation>
</comment>
<sequence>MKKHPAVSSCPVSLGVSIALLSALLSPASRAIDDVQVNFTSTVVAGTCQAQLTTRDGAILTDGTLAFGDVYKSQVQQGAAWQNFFVSFSHCQGVGSATVQASAGANGLCNGVAFGGAGDLTGVAAEIYRDADGGGAQLNCSDTMSSTQTVDPNTTADMPFSTRLVVAPGKTQSDLHSGSFSAPVTFTVNYQ</sequence>
<proteinExistence type="inferred from homology"/>
<dbReference type="PANTHER" id="PTHR33420:SF12">
    <property type="entry name" value="FIMBRIN-LIKE PROTEIN FIMI-RELATED"/>
    <property type="match status" value="1"/>
</dbReference>